<reference evidence="11" key="1">
    <citation type="submission" date="2022-12" db="EMBL/GenBank/DDBJ databases">
        <authorList>
            <person name="Brejova B."/>
        </authorList>
    </citation>
    <scope>NUCLEOTIDE SEQUENCE</scope>
</reference>
<feature type="region of interest" description="Disordered" evidence="9">
    <location>
        <begin position="177"/>
        <end position="242"/>
    </location>
</feature>
<dbReference type="SUPFAM" id="SSF47113">
    <property type="entry name" value="Histone-fold"/>
    <property type="match status" value="1"/>
</dbReference>
<dbReference type="GO" id="GO:0046982">
    <property type="term" value="F:protein heterodimerization activity"/>
    <property type="evidence" value="ECO:0007669"/>
    <property type="project" value="InterPro"/>
</dbReference>
<dbReference type="GO" id="GO:0003677">
    <property type="term" value="F:DNA binding"/>
    <property type="evidence" value="ECO:0007669"/>
    <property type="project" value="TreeGrafter"/>
</dbReference>
<dbReference type="InterPro" id="IPR003228">
    <property type="entry name" value="TFIID_TAF12_dom"/>
</dbReference>
<feature type="domain" description="Transcription initiation factor TFIID subunit 12" evidence="10">
    <location>
        <begin position="286"/>
        <end position="358"/>
    </location>
</feature>
<keyword evidence="4" id="KW-0804">Transcription</keyword>
<dbReference type="EMBL" id="CANTUO010000002">
    <property type="protein sequence ID" value="CAI5758200.1"/>
    <property type="molecule type" value="Genomic_DNA"/>
</dbReference>
<feature type="coiled-coil region" evidence="8">
    <location>
        <begin position="102"/>
        <end position="136"/>
    </location>
</feature>
<evidence type="ECO:0000256" key="8">
    <source>
        <dbReference type="SAM" id="Coils"/>
    </source>
</evidence>
<dbReference type="PANTHER" id="PTHR12264">
    <property type="entry name" value="TRANSCRIPTION INITIATION FACTOR TFIID SUBUNIT 12"/>
    <property type="match status" value="1"/>
</dbReference>
<organism evidence="11 12">
    <name type="scientific">Candida verbasci</name>
    <dbReference type="NCBI Taxonomy" id="1227364"/>
    <lineage>
        <taxon>Eukaryota</taxon>
        <taxon>Fungi</taxon>
        <taxon>Dikarya</taxon>
        <taxon>Ascomycota</taxon>
        <taxon>Saccharomycotina</taxon>
        <taxon>Pichiomycetes</taxon>
        <taxon>Debaryomycetaceae</taxon>
        <taxon>Candida/Lodderomyces clade</taxon>
        <taxon>Candida</taxon>
    </lineage>
</organism>
<dbReference type="InterPro" id="IPR009072">
    <property type="entry name" value="Histone-fold"/>
</dbReference>
<evidence type="ECO:0000256" key="5">
    <source>
        <dbReference type="ARBA" id="ARBA00023242"/>
    </source>
</evidence>
<feature type="compositionally biased region" description="Basic and acidic residues" evidence="9">
    <location>
        <begin position="181"/>
        <end position="191"/>
    </location>
</feature>
<keyword evidence="12" id="KW-1185">Reference proteome</keyword>
<dbReference type="CDD" id="cd07981">
    <property type="entry name" value="HFD_TAF12"/>
    <property type="match status" value="1"/>
</dbReference>
<comment type="caution">
    <text evidence="11">The sequence shown here is derived from an EMBL/GenBank/DDBJ whole genome shotgun (WGS) entry which is preliminary data.</text>
</comment>
<accession>A0A9W4XDE0</accession>
<dbReference type="AlphaFoldDB" id="A0A9W4XDE0"/>
<comment type="subcellular location">
    <subcellularLocation>
        <location evidence="1">Nucleus</location>
    </subcellularLocation>
</comment>
<evidence type="ECO:0000259" key="10">
    <source>
        <dbReference type="Pfam" id="PF03847"/>
    </source>
</evidence>
<feature type="region of interest" description="Disordered" evidence="9">
    <location>
        <begin position="66"/>
        <end position="95"/>
    </location>
</feature>
<sequence length="391" mass="44345">MEGSSNQESKTPTPDPEINPQKAKLLINKLKDELALARAEKDPVKAKQHFQIVEKIKKVLLAYQEQQQGKQQNNENKSEKKESEIPIITSPMPEKTVNNVDSKVTLENYQQIKKRLNELSEKVKSLQSSKNDSSDKESIDKQILEAKNQLQQCYKGAVYMRNALIDQGRLTANATPVNGMESREESKRIDPKPVNINTTPQPISTPTPIQTPTQTIRKPIPQQTPMATRSQTQSLPRVASTSRISAPTIISRPIMVQSSTTNFLSTTQDPNVTPANIPDNDGRVLTKRKLNELINNLSVDQGDTKTTVENDVEELFLDLADEFVREVLEFSCKLAKHRKLDKVDVKDVQLNLERNWNMRIPGYTNDEIKAARKWSSKPEYTEKLKEISKHK</sequence>
<feature type="region of interest" description="Disordered" evidence="9">
    <location>
        <begin position="1"/>
        <end position="21"/>
    </location>
</feature>
<dbReference type="GO" id="GO:0000124">
    <property type="term" value="C:SAGA complex"/>
    <property type="evidence" value="ECO:0007669"/>
    <property type="project" value="InterPro"/>
</dbReference>
<dbReference type="InterPro" id="IPR037794">
    <property type="entry name" value="TAF12"/>
</dbReference>
<dbReference type="GO" id="GO:0017025">
    <property type="term" value="F:TBP-class protein binding"/>
    <property type="evidence" value="ECO:0007669"/>
    <property type="project" value="TreeGrafter"/>
</dbReference>
<dbReference type="OrthoDB" id="2193432at2759"/>
<feature type="compositionally biased region" description="Low complexity" evidence="9">
    <location>
        <begin position="66"/>
        <end position="75"/>
    </location>
</feature>
<dbReference type="PANTHER" id="PTHR12264:SF21">
    <property type="entry name" value="TRANSCRIPTION INITIATION FACTOR TFIID SUBUNIT 12"/>
    <property type="match status" value="1"/>
</dbReference>
<evidence type="ECO:0000256" key="4">
    <source>
        <dbReference type="ARBA" id="ARBA00023163"/>
    </source>
</evidence>
<dbReference type="Gene3D" id="1.10.20.10">
    <property type="entry name" value="Histone, subunit A"/>
    <property type="match status" value="1"/>
</dbReference>
<evidence type="ECO:0000256" key="9">
    <source>
        <dbReference type="SAM" id="MobiDB-lite"/>
    </source>
</evidence>
<evidence type="ECO:0000313" key="11">
    <source>
        <dbReference type="EMBL" id="CAI5758200.1"/>
    </source>
</evidence>
<dbReference type="Proteomes" id="UP001152885">
    <property type="component" value="Unassembled WGS sequence"/>
</dbReference>
<feature type="compositionally biased region" description="Low complexity" evidence="9">
    <location>
        <begin position="196"/>
        <end position="225"/>
    </location>
</feature>
<keyword evidence="3" id="KW-0805">Transcription regulation</keyword>
<protein>
    <recommendedName>
        <fullName evidence="6">TBP-associated factor 12</fullName>
    </recommendedName>
    <alternativeName>
        <fullName evidence="7">Transcription initiation factor TFIID subunit 12</fullName>
    </alternativeName>
</protein>
<evidence type="ECO:0000256" key="7">
    <source>
        <dbReference type="ARBA" id="ARBA00093657"/>
    </source>
</evidence>
<evidence type="ECO:0000256" key="2">
    <source>
        <dbReference type="ARBA" id="ARBA00007530"/>
    </source>
</evidence>
<keyword evidence="8" id="KW-0175">Coiled coil</keyword>
<evidence type="ECO:0000256" key="1">
    <source>
        <dbReference type="ARBA" id="ARBA00004123"/>
    </source>
</evidence>
<dbReference type="GO" id="GO:0005669">
    <property type="term" value="C:transcription factor TFIID complex"/>
    <property type="evidence" value="ECO:0007669"/>
    <property type="project" value="InterPro"/>
</dbReference>
<keyword evidence="5" id="KW-0539">Nucleus</keyword>
<proteinExistence type="inferred from homology"/>
<name>A0A9W4XDE0_9ASCO</name>
<dbReference type="FunFam" id="1.10.20.10:FF:000011">
    <property type="entry name" value="Transcription initiation factor TFIID subunit 12"/>
    <property type="match status" value="1"/>
</dbReference>
<feature type="compositionally biased region" description="Polar residues" evidence="9">
    <location>
        <begin position="1"/>
        <end position="12"/>
    </location>
</feature>
<dbReference type="Pfam" id="PF03847">
    <property type="entry name" value="TFIID_20kDa"/>
    <property type="match status" value="1"/>
</dbReference>
<evidence type="ECO:0000256" key="3">
    <source>
        <dbReference type="ARBA" id="ARBA00023015"/>
    </source>
</evidence>
<evidence type="ECO:0000313" key="12">
    <source>
        <dbReference type="Proteomes" id="UP001152885"/>
    </source>
</evidence>
<comment type="similarity">
    <text evidence="2">Belongs to the TAF12 family.</text>
</comment>
<gene>
    <name evidence="11" type="ORF">CANVERA_P2713</name>
</gene>
<feature type="compositionally biased region" description="Polar residues" evidence="9">
    <location>
        <begin position="226"/>
        <end position="242"/>
    </location>
</feature>
<dbReference type="GO" id="GO:0051123">
    <property type="term" value="P:RNA polymerase II preinitiation complex assembly"/>
    <property type="evidence" value="ECO:0007669"/>
    <property type="project" value="TreeGrafter"/>
</dbReference>
<evidence type="ECO:0000256" key="6">
    <source>
        <dbReference type="ARBA" id="ARBA00075089"/>
    </source>
</evidence>